<dbReference type="AlphaFoldDB" id="A0A7S1AU07"/>
<feature type="region of interest" description="Disordered" evidence="1">
    <location>
        <begin position="250"/>
        <end position="517"/>
    </location>
</feature>
<feature type="compositionally biased region" description="Polar residues" evidence="1">
    <location>
        <begin position="353"/>
        <end position="377"/>
    </location>
</feature>
<sequence>MRRESSSHRLSSSQPVLKSFACTDGTLRAVVNRPCVFTVSISLLEPGRSLSIPRQRATGGLVPVASDYTLPNVAVHTITGRAQARAQSAGRECVRRKSMPSASPWPSVHASRVRAAGAYKAALYLRESGAPPEQAGRSPTTELEAQELKERFSEVPLGREPWTPRGGHVACVSDRDHYVTDARSCSCTSSVVLGDADEEPQTSAKEPAGVGSAVVAHTALTVPCESGRGDGRLVALSTVQSIGSSISCQVHDDSFSHDPENFPTPPPEQTCECPQNNEMLTSSSQPTTPRPSLADPVSSLGSPATPVRPSRPPKSPGGHRKVLDRPATTGDQLSRPSSRRGSTNKCCLVRPPQKSQRTPPVSRTNSVDGKQTPTQRARQIRPVRSQQRLKPGETSPVRARQPPSSVAVEPSDAKETQSSGALRPRNLSSLRRSVQCDLKTDADGQADDTESFASSSTRVPSLSREVIDTPIQFQRPPAMPPLSNGFSRGGGGVTANSQTAKMLRNPFRYAPLAPGRR</sequence>
<evidence type="ECO:0000256" key="1">
    <source>
        <dbReference type="SAM" id="MobiDB-lite"/>
    </source>
</evidence>
<gene>
    <name evidence="2" type="ORF">NSCI0253_LOCUS39545</name>
</gene>
<protein>
    <submittedName>
        <fullName evidence="2">Uncharacterized protein</fullName>
    </submittedName>
</protein>
<organism evidence="2">
    <name type="scientific">Noctiluca scintillans</name>
    <name type="common">Sea sparkle</name>
    <name type="synonym">Red tide dinoflagellate</name>
    <dbReference type="NCBI Taxonomy" id="2966"/>
    <lineage>
        <taxon>Eukaryota</taxon>
        <taxon>Sar</taxon>
        <taxon>Alveolata</taxon>
        <taxon>Dinophyceae</taxon>
        <taxon>Noctilucales</taxon>
        <taxon>Noctilucaceae</taxon>
        <taxon>Noctiluca</taxon>
    </lineage>
</organism>
<name>A0A7S1AU07_NOCSC</name>
<evidence type="ECO:0000313" key="2">
    <source>
        <dbReference type="EMBL" id="CAD8865190.1"/>
    </source>
</evidence>
<dbReference type="EMBL" id="HBFQ01055697">
    <property type="protein sequence ID" value="CAD8865190.1"/>
    <property type="molecule type" value="Transcribed_RNA"/>
</dbReference>
<feature type="compositionally biased region" description="Polar residues" evidence="1">
    <location>
        <begin position="451"/>
        <end position="460"/>
    </location>
</feature>
<feature type="compositionally biased region" description="Low complexity" evidence="1">
    <location>
        <begin position="269"/>
        <end position="292"/>
    </location>
</feature>
<feature type="compositionally biased region" description="Basic and acidic residues" evidence="1">
    <location>
        <begin position="250"/>
        <end position="260"/>
    </location>
</feature>
<proteinExistence type="predicted"/>
<accession>A0A7S1AU07</accession>
<reference evidence="2" key="1">
    <citation type="submission" date="2021-01" db="EMBL/GenBank/DDBJ databases">
        <authorList>
            <person name="Corre E."/>
            <person name="Pelletier E."/>
            <person name="Niang G."/>
            <person name="Scheremetjew M."/>
            <person name="Finn R."/>
            <person name="Kale V."/>
            <person name="Holt S."/>
            <person name="Cochrane G."/>
            <person name="Meng A."/>
            <person name="Brown T."/>
            <person name="Cohen L."/>
        </authorList>
    </citation>
    <scope>NUCLEOTIDE SEQUENCE</scope>
</reference>
<feature type="compositionally biased region" description="Low complexity" evidence="1">
    <location>
        <begin position="422"/>
        <end position="433"/>
    </location>
</feature>
<feature type="compositionally biased region" description="Polar residues" evidence="1">
    <location>
        <begin position="329"/>
        <end position="345"/>
    </location>
</feature>